<evidence type="ECO:0000313" key="8">
    <source>
        <dbReference type="Proteomes" id="UP000076532"/>
    </source>
</evidence>
<accession>A0A166K177</accession>
<dbReference type="Pfam" id="PF08031">
    <property type="entry name" value="BBE"/>
    <property type="match status" value="1"/>
</dbReference>
<evidence type="ECO:0000256" key="3">
    <source>
        <dbReference type="ARBA" id="ARBA00022630"/>
    </source>
</evidence>
<dbReference type="InterPro" id="IPR016166">
    <property type="entry name" value="FAD-bd_PCMH"/>
</dbReference>
<dbReference type="Gene3D" id="3.30.465.10">
    <property type="match status" value="1"/>
</dbReference>
<dbReference type="PROSITE" id="PS51387">
    <property type="entry name" value="FAD_PCMH"/>
    <property type="match status" value="1"/>
</dbReference>
<dbReference type="InterPro" id="IPR036318">
    <property type="entry name" value="FAD-bd_PCMH-like_sf"/>
</dbReference>
<dbReference type="SUPFAM" id="SSF56176">
    <property type="entry name" value="FAD-binding/transporter-associated domain-like"/>
    <property type="match status" value="1"/>
</dbReference>
<dbReference type="EMBL" id="KV417547">
    <property type="protein sequence ID" value="KZP21417.1"/>
    <property type="molecule type" value="Genomic_DNA"/>
</dbReference>
<keyword evidence="8" id="KW-1185">Reference proteome</keyword>
<dbReference type="InterPro" id="IPR016167">
    <property type="entry name" value="FAD-bd_PCMH_sub1"/>
</dbReference>
<comment type="similarity">
    <text evidence="2">Belongs to the oxygen-dependent FAD-linked oxidoreductase family.</text>
</comment>
<sequence>MSDFSSFAKAFTGDLVVPGDADYKASIARWASNAQRNAKVVAFVKSPEDVTLALAYAKASKLPIAIRGGGHSSSGASSSEEGLVIDLSRHLNKVDVDAEKKIARVGGGALWRDVDKAAIAHGLATVAGTINHTGVGGLTLGGGFGWLSGSHGMVIDNLLEAQLVTADGSIKILSSSQNEDLFWGIRGGGCNFGVVTQFVYKLHPQRKTVFSGSLIFPPDSLPAVMALTTKWWNNVPDEKEGMMNMITRGPHGPVLIVFLFYNGSEQEGRAVFKDYFALSPIADMSKEIPYEELNSLHNPQLLHGRCTYMKGVKWTKPRLEVASKVMAEVIELSAKRPDMSILCAFEYFGLKKVCTVPDDATASLRSPYSNVLNVIRWDENTEENVVFARNASKKITDIAISGNVELEDKESGGYGNYDPEIALGDSDAGSVHDRSEVFYGSNYPKLQALKKKYDPERVFSKWFAITPA</sequence>
<name>A0A166K177_9AGAM</name>
<dbReference type="Pfam" id="PF01565">
    <property type="entry name" value="FAD_binding_4"/>
    <property type="match status" value="1"/>
</dbReference>
<evidence type="ECO:0000256" key="2">
    <source>
        <dbReference type="ARBA" id="ARBA00005466"/>
    </source>
</evidence>
<dbReference type="InterPro" id="IPR012951">
    <property type="entry name" value="BBE"/>
</dbReference>
<protein>
    <submittedName>
        <fullName evidence="7">FAD-binding domain-containing protein</fullName>
    </submittedName>
</protein>
<keyword evidence="4" id="KW-0274">FAD</keyword>
<dbReference type="InterPro" id="IPR006094">
    <property type="entry name" value="Oxid_FAD_bind_N"/>
</dbReference>
<dbReference type="InterPro" id="IPR016169">
    <property type="entry name" value="FAD-bd_PCMH_sub2"/>
</dbReference>
<evidence type="ECO:0000256" key="5">
    <source>
        <dbReference type="ARBA" id="ARBA00023002"/>
    </source>
</evidence>
<dbReference type="Gene3D" id="3.30.43.10">
    <property type="entry name" value="Uridine Diphospho-n-acetylenolpyruvylglucosamine Reductase, domain 2"/>
    <property type="match status" value="1"/>
</dbReference>
<dbReference type="PANTHER" id="PTHR42973:SF39">
    <property type="entry name" value="FAD-BINDING PCMH-TYPE DOMAIN-CONTAINING PROTEIN"/>
    <property type="match status" value="1"/>
</dbReference>
<dbReference type="Proteomes" id="UP000076532">
    <property type="component" value="Unassembled WGS sequence"/>
</dbReference>
<dbReference type="OrthoDB" id="415825at2759"/>
<dbReference type="PANTHER" id="PTHR42973">
    <property type="entry name" value="BINDING OXIDOREDUCTASE, PUTATIVE (AFU_ORTHOLOGUE AFUA_1G17690)-RELATED"/>
    <property type="match status" value="1"/>
</dbReference>
<reference evidence="7 8" key="1">
    <citation type="journal article" date="2016" name="Mol. Biol. Evol.">
        <title>Comparative Genomics of Early-Diverging Mushroom-Forming Fungi Provides Insights into the Origins of Lignocellulose Decay Capabilities.</title>
        <authorList>
            <person name="Nagy L.G."/>
            <person name="Riley R."/>
            <person name="Tritt A."/>
            <person name="Adam C."/>
            <person name="Daum C."/>
            <person name="Floudas D."/>
            <person name="Sun H."/>
            <person name="Yadav J.S."/>
            <person name="Pangilinan J."/>
            <person name="Larsson K.H."/>
            <person name="Matsuura K."/>
            <person name="Barry K."/>
            <person name="Labutti K."/>
            <person name="Kuo R."/>
            <person name="Ohm R.A."/>
            <person name="Bhattacharya S.S."/>
            <person name="Shirouzu T."/>
            <person name="Yoshinaga Y."/>
            <person name="Martin F.M."/>
            <person name="Grigoriev I.V."/>
            <person name="Hibbett D.S."/>
        </authorList>
    </citation>
    <scope>NUCLEOTIDE SEQUENCE [LARGE SCALE GENOMIC DNA]</scope>
    <source>
        <strain evidence="7 8">CBS 109695</strain>
    </source>
</reference>
<dbReference type="Gene3D" id="3.40.462.20">
    <property type="match status" value="1"/>
</dbReference>
<gene>
    <name evidence="7" type="ORF">FIBSPDRAFT_1044169</name>
</gene>
<evidence type="ECO:0000256" key="1">
    <source>
        <dbReference type="ARBA" id="ARBA00001974"/>
    </source>
</evidence>
<organism evidence="7 8">
    <name type="scientific">Athelia psychrophila</name>
    <dbReference type="NCBI Taxonomy" id="1759441"/>
    <lineage>
        <taxon>Eukaryota</taxon>
        <taxon>Fungi</taxon>
        <taxon>Dikarya</taxon>
        <taxon>Basidiomycota</taxon>
        <taxon>Agaricomycotina</taxon>
        <taxon>Agaricomycetes</taxon>
        <taxon>Agaricomycetidae</taxon>
        <taxon>Atheliales</taxon>
        <taxon>Atheliaceae</taxon>
        <taxon>Athelia</taxon>
    </lineage>
</organism>
<evidence type="ECO:0000256" key="4">
    <source>
        <dbReference type="ARBA" id="ARBA00022827"/>
    </source>
</evidence>
<keyword evidence="5" id="KW-0560">Oxidoreductase</keyword>
<feature type="domain" description="FAD-binding PCMH-type" evidence="6">
    <location>
        <begin position="33"/>
        <end position="205"/>
    </location>
</feature>
<dbReference type="GO" id="GO:0016491">
    <property type="term" value="F:oxidoreductase activity"/>
    <property type="evidence" value="ECO:0007669"/>
    <property type="project" value="UniProtKB-KW"/>
</dbReference>
<dbReference type="STRING" id="436010.A0A166K177"/>
<proteinExistence type="inferred from homology"/>
<dbReference type="InterPro" id="IPR050416">
    <property type="entry name" value="FAD-linked_Oxidoreductase"/>
</dbReference>
<evidence type="ECO:0000259" key="6">
    <source>
        <dbReference type="PROSITE" id="PS51387"/>
    </source>
</evidence>
<dbReference type="GO" id="GO:0071949">
    <property type="term" value="F:FAD binding"/>
    <property type="evidence" value="ECO:0007669"/>
    <property type="project" value="InterPro"/>
</dbReference>
<keyword evidence="3" id="KW-0285">Flavoprotein</keyword>
<evidence type="ECO:0000313" key="7">
    <source>
        <dbReference type="EMBL" id="KZP21417.1"/>
    </source>
</evidence>
<dbReference type="AlphaFoldDB" id="A0A166K177"/>
<comment type="cofactor">
    <cofactor evidence="1">
        <name>FAD</name>
        <dbReference type="ChEBI" id="CHEBI:57692"/>
    </cofactor>
</comment>